<dbReference type="AlphaFoldDB" id="A0A545T6D9"/>
<dbReference type="PRINTS" id="PR01270">
    <property type="entry name" value="HDASUPER"/>
</dbReference>
<accession>A0A545T6D9</accession>
<dbReference type="SUPFAM" id="SSF52768">
    <property type="entry name" value="Arginase/deacetylase"/>
    <property type="match status" value="1"/>
</dbReference>
<dbReference type="InterPro" id="IPR037138">
    <property type="entry name" value="His_deacetylse_dom_sf"/>
</dbReference>
<dbReference type="Gene3D" id="3.40.800.20">
    <property type="entry name" value="Histone deacetylase domain"/>
    <property type="match status" value="1"/>
</dbReference>
<name>A0A545T6D9_9GAMM</name>
<organism evidence="3 4">
    <name type="scientific">Exilibacterium tricleocarpae</name>
    <dbReference type="NCBI Taxonomy" id="2591008"/>
    <lineage>
        <taxon>Bacteria</taxon>
        <taxon>Pseudomonadati</taxon>
        <taxon>Pseudomonadota</taxon>
        <taxon>Gammaproteobacteria</taxon>
        <taxon>Cellvibrionales</taxon>
        <taxon>Cellvibrionaceae</taxon>
        <taxon>Exilibacterium</taxon>
    </lineage>
</organism>
<dbReference type="Pfam" id="PF00850">
    <property type="entry name" value="Hist_deacetyl"/>
    <property type="match status" value="1"/>
</dbReference>
<dbReference type="Proteomes" id="UP000319732">
    <property type="component" value="Unassembled WGS sequence"/>
</dbReference>
<evidence type="ECO:0000313" key="3">
    <source>
        <dbReference type="EMBL" id="TQV72745.1"/>
    </source>
</evidence>
<comment type="similarity">
    <text evidence="1">Belongs to the histone deacetylase family.</text>
</comment>
<dbReference type="GO" id="GO:0040029">
    <property type="term" value="P:epigenetic regulation of gene expression"/>
    <property type="evidence" value="ECO:0007669"/>
    <property type="project" value="TreeGrafter"/>
</dbReference>
<feature type="domain" description="Histone deacetylase" evidence="2">
    <location>
        <begin position="5"/>
        <end position="288"/>
    </location>
</feature>
<proteinExistence type="inferred from homology"/>
<dbReference type="OrthoDB" id="9808367at2"/>
<dbReference type="PANTHER" id="PTHR10625:SF10">
    <property type="entry name" value="HISTONE DEACETYLASE HDAC1"/>
    <property type="match status" value="1"/>
</dbReference>
<comment type="caution">
    <text evidence="3">The sequence shown here is derived from an EMBL/GenBank/DDBJ whole genome shotgun (WGS) entry which is preliminary data.</text>
</comment>
<evidence type="ECO:0000313" key="4">
    <source>
        <dbReference type="Proteomes" id="UP000319732"/>
    </source>
</evidence>
<gene>
    <name evidence="3" type="ORF">FKG94_18540</name>
</gene>
<evidence type="ECO:0000256" key="1">
    <source>
        <dbReference type="ARBA" id="ARBA00005947"/>
    </source>
</evidence>
<dbReference type="PANTHER" id="PTHR10625">
    <property type="entry name" value="HISTONE DEACETYLASE HDAC1-RELATED"/>
    <property type="match status" value="1"/>
</dbReference>
<dbReference type="InterPro" id="IPR000286">
    <property type="entry name" value="HDACs"/>
</dbReference>
<protein>
    <submittedName>
        <fullName evidence="3">Histone deacetylase family protein</fullName>
    </submittedName>
</protein>
<sequence>MGSHHPESPRRLAAINAMVRERDWDSQLRTAAAPKLNSAHLATVHPKHHVEALLALTPTEGLVAVDGDTLINPFSVAASLHAAGAALEATDRVVDGTVDNAFCAVRPPGHHAESIAAMGFCLFNSIALAADYAIAQGFGRVAILDFDVHHGNGTVEIFQHRPEVLVCSSFQYPFYPGRHDRVRRPNICLTPLPAGTDSSAFRTAVERDWSAALQRHRPEMIFISAGFDAHRQDPFGGLHLEDDDFSWVTRFIRDQAQRYAGGRIVSLLEGGYHIDALTRSVAAHLEALAN</sequence>
<dbReference type="EMBL" id="VHSG01000019">
    <property type="protein sequence ID" value="TQV72745.1"/>
    <property type="molecule type" value="Genomic_DNA"/>
</dbReference>
<evidence type="ECO:0000259" key="2">
    <source>
        <dbReference type="Pfam" id="PF00850"/>
    </source>
</evidence>
<reference evidence="3 4" key="1">
    <citation type="submission" date="2019-06" db="EMBL/GenBank/DDBJ databases">
        <title>Whole genome sequence for Cellvibrionaceae sp. R142.</title>
        <authorList>
            <person name="Wang G."/>
        </authorList>
    </citation>
    <scope>NUCLEOTIDE SEQUENCE [LARGE SCALE GENOMIC DNA]</scope>
    <source>
        <strain evidence="3 4">R142</strain>
    </source>
</reference>
<dbReference type="GO" id="GO:0004407">
    <property type="term" value="F:histone deacetylase activity"/>
    <property type="evidence" value="ECO:0007669"/>
    <property type="project" value="TreeGrafter"/>
</dbReference>
<dbReference type="CDD" id="cd11599">
    <property type="entry name" value="HDAC_classII_2"/>
    <property type="match status" value="1"/>
</dbReference>
<dbReference type="InterPro" id="IPR023801">
    <property type="entry name" value="His_deacetylse_dom"/>
</dbReference>
<keyword evidence="4" id="KW-1185">Reference proteome</keyword>
<dbReference type="InterPro" id="IPR023696">
    <property type="entry name" value="Ureohydrolase_dom_sf"/>
</dbReference>